<dbReference type="AlphaFoldDB" id="A0A5J4VQ18"/>
<name>A0A5J4VQ18_9EUKA</name>
<reference evidence="2 3" key="1">
    <citation type="submission" date="2019-03" db="EMBL/GenBank/DDBJ databases">
        <title>Single cell metagenomics reveals metabolic interactions within the superorganism composed of flagellate Streblomastix strix and complex community of Bacteroidetes bacteria on its surface.</title>
        <authorList>
            <person name="Treitli S.C."/>
            <person name="Kolisko M."/>
            <person name="Husnik F."/>
            <person name="Keeling P."/>
            <person name="Hampl V."/>
        </authorList>
    </citation>
    <scope>NUCLEOTIDE SEQUENCE [LARGE SCALE GENOMIC DNA]</scope>
    <source>
        <strain evidence="2">ST1C</strain>
    </source>
</reference>
<dbReference type="Proteomes" id="UP000324800">
    <property type="component" value="Unassembled WGS sequence"/>
</dbReference>
<feature type="domain" description="Tc1-like transposase DDE" evidence="1">
    <location>
        <begin position="99"/>
        <end position="228"/>
    </location>
</feature>
<gene>
    <name evidence="2" type="ORF">EZS28_020035</name>
</gene>
<dbReference type="Gene3D" id="3.30.420.10">
    <property type="entry name" value="Ribonuclease H-like superfamily/Ribonuclease H"/>
    <property type="match status" value="1"/>
</dbReference>
<evidence type="ECO:0000259" key="1">
    <source>
        <dbReference type="Pfam" id="PF13358"/>
    </source>
</evidence>
<accession>A0A5J4VQ18</accession>
<evidence type="ECO:0000313" key="2">
    <source>
        <dbReference type="EMBL" id="KAA6384439.1"/>
    </source>
</evidence>
<dbReference type="InterPro" id="IPR036397">
    <property type="entry name" value="RNaseH_sf"/>
</dbReference>
<dbReference type="EMBL" id="SNRW01005760">
    <property type="protein sequence ID" value="KAA6384439.1"/>
    <property type="molecule type" value="Genomic_DNA"/>
</dbReference>
<sequence>MVRGVATSKVNIVEVFRSKKKRKLLATISRHTGILESTVKDILRRKTFAIKSGRTPQMGGRDRRRVKNFAKRNRKLQLRCIGKQACLNVSPRTIDWNKMVATDEKKFHQDVPDGYEYYQYAVDKEKIGVRYSVDYHRKRGVMVWMAANREDILHEEKVDEKINSDIYCEMLGNDTIASIHLKNGDDFLLFQDNVPAHRANFTIQFLEKHNIVHLQFPALSPDLNIMEN</sequence>
<comment type="caution">
    <text evidence="2">The sequence shown here is derived from an EMBL/GenBank/DDBJ whole genome shotgun (WGS) entry which is preliminary data.</text>
</comment>
<proteinExistence type="predicted"/>
<dbReference type="GO" id="GO:0003676">
    <property type="term" value="F:nucleic acid binding"/>
    <property type="evidence" value="ECO:0007669"/>
    <property type="project" value="InterPro"/>
</dbReference>
<organism evidence="2 3">
    <name type="scientific">Streblomastix strix</name>
    <dbReference type="NCBI Taxonomy" id="222440"/>
    <lineage>
        <taxon>Eukaryota</taxon>
        <taxon>Metamonada</taxon>
        <taxon>Preaxostyla</taxon>
        <taxon>Oxymonadida</taxon>
        <taxon>Streblomastigidae</taxon>
        <taxon>Streblomastix</taxon>
    </lineage>
</organism>
<dbReference type="Pfam" id="PF13358">
    <property type="entry name" value="DDE_3"/>
    <property type="match status" value="1"/>
</dbReference>
<protein>
    <recommendedName>
        <fullName evidence="1">Tc1-like transposase DDE domain-containing protein</fullName>
    </recommendedName>
</protein>
<dbReference type="OrthoDB" id="10656792at2759"/>
<dbReference type="InterPro" id="IPR038717">
    <property type="entry name" value="Tc1-like_DDE_dom"/>
</dbReference>
<evidence type="ECO:0000313" key="3">
    <source>
        <dbReference type="Proteomes" id="UP000324800"/>
    </source>
</evidence>